<evidence type="ECO:0000313" key="7">
    <source>
        <dbReference type="Proteomes" id="UP001158050"/>
    </source>
</evidence>
<dbReference type="CDD" id="cd06170">
    <property type="entry name" value="LuxR_C_like"/>
    <property type="match status" value="1"/>
</dbReference>
<name>A0ABY1QYW8_9FLAO</name>
<feature type="domain" description="PAS" evidence="5">
    <location>
        <begin position="61"/>
        <end position="95"/>
    </location>
</feature>
<reference evidence="6 7" key="1">
    <citation type="submission" date="2017-05" db="EMBL/GenBank/DDBJ databases">
        <authorList>
            <person name="Varghese N."/>
            <person name="Submissions S."/>
        </authorList>
    </citation>
    <scope>NUCLEOTIDE SEQUENCE [LARGE SCALE GENOMIC DNA]</scope>
    <source>
        <strain evidence="6 7">DSM 18015</strain>
    </source>
</reference>
<comment type="caution">
    <text evidence="6">The sequence shown here is derived from an EMBL/GenBank/DDBJ whole genome shotgun (WGS) entry which is preliminary data.</text>
</comment>
<dbReference type="InterPro" id="IPR000014">
    <property type="entry name" value="PAS"/>
</dbReference>
<dbReference type="RefSeq" id="WP_283415480.1">
    <property type="nucleotide sequence ID" value="NZ_FXUO01000001.1"/>
</dbReference>
<dbReference type="Pfam" id="PF00196">
    <property type="entry name" value="GerE"/>
    <property type="match status" value="1"/>
</dbReference>
<dbReference type="PROSITE" id="PS50043">
    <property type="entry name" value="HTH_LUXR_2"/>
    <property type="match status" value="1"/>
</dbReference>
<accession>A0ABY1QYW8</accession>
<keyword evidence="2" id="KW-0238">DNA-binding</keyword>
<dbReference type="InterPro" id="IPR035965">
    <property type="entry name" value="PAS-like_dom_sf"/>
</dbReference>
<evidence type="ECO:0000259" key="5">
    <source>
        <dbReference type="PROSITE" id="PS50112"/>
    </source>
</evidence>
<dbReference type="InterPro" id="IPR000792">
    <property type="entry name" value="Tscrpt_reg_LuxR_C"/>
</dbReference>
<proteinExistence type="predicted"/>
<dbReference type="PRINTS" id="PR00038">
    <property type="entry name" value="HTHLUXR"/>
</dbReference>
<evidence type="ECO:0000256" key="2">
    <source>
        <dbReference type="ARBA" id="ARBA00023125"/>
    </source>
</evidence>
<dbReference type="Proteomes" id="UP001158050">
    <property type="component" value="Unassembled WGS sequence"/>
</dbReference>
<dbReference type="PANTHER" id="PTHR44688:SF16">
    <property type="entry name" value="DNA-BINDING TRANSCRIPTIONAL ACTIVATOR DEVR_DOSR"/>
    <property type="match status" value="1"/>
</dbReference>
<dbReference type="InterPro" id="IPR016032">
    <property type="entry name" value="Sig_transdc_resp-reg_C-effctor"/>
</dbReference>
<dbReference type="SUPFAM" id="SSF55785">
    <property type="entry name" value="PYP-like sensor domain (PAS domain)"/>
    <property type="match status" value="1"/>
</dbReference>
<evidence type="ECO:0000313" key="6">
    <source>
        <dbReference type="EMBL" id="SMP89013.1"/>
    </source>
</evidence>
<keyword evidence="7" id="KW-1185">Reference proteome</keyword>
<dbReference type="Pfam" id="PF08447">
    <property type="entry name" value="PAS_3"/>
    <property type="match status" value="1"/>
</dbReference>
<dbReference type="Gene3D" id="1.10.10.10">
    <property type="entry name" value="Winged helix-like DNA-binding domain superfamily/Winged helix DNA-binding domain"/>
    <property type="match status" value="1"/>
</dbReference>
<dbReference type="Gene3D" id="3.30.450.20">
    <property type="entry name" value="PAS domain"/>
    <property type="match status" value="1"/>
</dbReference>
<keyword evidence="3" id="KW-0804">Transcription</keyword>
<evidence type="ECO:0000259" key="4">
    <source>
        <dbReference type="PROSITE" id="PS50043"/>
    </source>
</evidence>
<evidence type="ECO:0000256" key="3">
    <source>
        <dbReference type="ARBA" id="ARBA00023163"/>
    </source>
</evidence>
<dbReference type="CDD" id="cd00130">
    <property type="entry name" value="PAS"/>
    <property type="match status" value="1"/>
</dbReference>
<evidence type="ECO:0000256" key="1">
    <source>
        <dbReference type="ARBA" id="ARBA00023015"/>
    </source>
</evidence>
<feature type="domain" description="HTH luxR-type" evidence="4">
    <location>
        <begin position="192"/>
        <end position="257"/>
    </location>
</feature>
<protein>
    <submittedName>
        <fullName evidence="6">PAS fold-containing protein</fullName>
    </submittedName>
</protein>
<dbReference type="SUPFAM" id="SSF46894">
    <property type="entry name" value="C-terminal effector domain of the bipartite response regulators"/>
    <property type="match status" value="1"/>
</dbReference>
<dbReference type="PROSITE" id="PS00622">
    <property type="entry name" value="HTH_LUXR_1"/>
    <property type="match status" value="1"/>
</dbReference>
<dbReference type="PANTHER" id="PTHR44688">
    <property type="entry name" value="DNA-BINDING TRANSCRIPTIONAL ACTIVATOR DEVR_DOSR"/>
    <property type="match status" value="1"/>
</dbReference>
<dbReference type="EMBL" id="FXUO01000001">
    <property type="protein sequence ID" value="SMP89013.1"/>
    <property type="molecule type" value="Genomic_DNA"/>
</dbReference>
<dbReference type="SMART" id="SM00421">
    <property type="entry name" value="HTH_LUXR"/>
    <property type="match status" value="1"/>
</dbReference>
<dbReference type="PROSITE" id="PS50112">
    <property type="entry name" value="PAS"/>
    <property type="match status" value="1"/>
</dbReference>
<gene>
    <name evidence="6" type="ORF">SAMN05421679_101608</name>
</gene>
<organism evidence="6 7">
    <name type="scientific">Epilithonimonas pallida</name>
    <dbReference type="NCBI Taxonomy" id="373671"/>
    <lineage>
        <taxon>Bacteria</taxon>
        <taxon>Pseudomonadati</taxon>
        <taxon>Bacteroidota</taxon>
        <taxon>Flavobacteriia</taxon>
        <taxon>Flavobacteriales</taxon>
        <taxon>Weeksellaceae</taxon>
        <taxon>Chryseobacterium group</taxon>
        <taxon>Epilithonimonas</taxon>
    </lineage>
</organism>
<dbReference type="InterPro" id="IPR013655">
    <property type="entry name" value="PAS_fold_3"/>
</dbReference>
<dbReference type="InterPro" id="IPR036388">
    <property type="entry name" value="WH-like_DNA-bd_sf"/>
</dbReference>
<sequence>MMEDSDKLLIAAKKLWDKNIQNKSVITNERLWIEQIERYKKMFNIFQAGEYYYMMFDLLIGDVASVSNEVTNVLGYEPKEFNSQLLFDIIHPDDRVYLINFEKITTQFINPLPVEEYPYYKYQYDLRFRTKKNIYKRILVQYQVVDYDSSNVLQSFHIHTDISHIKPEGEPCVSIVGIEGRPSYYNIKNFTLTKSFDLFTKREREILKSIVEGKTSQQIADEFFISLYTVNAHRRNIMEKAGVKTPIELVKKCLNGGWI</sequence>
<keyword evidence="1" id="KW-0805">Transcription regulation</keyword>